<comment type="caution">
    <text evidence="1">The sequence shown here is derived from an EMBL/GenBank/DDBJ whole genome shotgun (WGS) entry which is preliminary data.</text>
</comment>
<gene>
    <name evidence="1" type="ORF">EXE25_09245</name>
</gene>
<name>A0A4Q7AWS1_9GAMM</name>
<dbReference type="Proteomes" id="UP000293483">
    <property type="component" value="Unassembled WGS sequence"/>
</dbReference>
<sequence length="59" mass="6761">MSLYEALNLPVSFEAFYYSSEAWEKRKLEIEAEVKQSNAYIKMGNELIKAISSLGGKRK</sequence>
<dbReference type="EMBL" id="SGSU01000009">
    <property type="protein sequence ID" value="RZG66856.1"/>
    <property type="molecule type" value="Genomic_DNA"/>
</dbReference>
<organism evidence="1 2">
    <name type="scientific">Acinetobacter bouvetii</name>
    <dbReference type="NCBI Taxonomy" id="202951"/>
    <lineage>
        <taxon>Bacteria</taxon>
        <taxon>Pseudomonadati</taxon>
        <taxon>Pseudomonadota</taxon>
        <taxon>Gammaproteobacteria</taxon>
        <taxon>Moraxellales</taxon>
        <taxon>Moraxellaceae</taxon>
        <taxon>Acinetobacter</taxon>
    </lineage>
</organism>
<accession>A0A4Q7AWS1</accession>
<proteinExistence type="predicted"/>
<dbReference type="AlphaFoldDB" id="A0A4Q7AWS1"/>
<reference evidence="1 2" key="1">
    <citation type="submission" date="2019-02" db="EMBL/GenBank/DDBJ databases">
        <title>The Batch Genome Submission of Acinetobacter spp. strains.</title>
        <authorList>
            <person name="Qin J."/>
            <person name="Hu Y."/>
            <person name="Ye H."/>
            <person name="Wei L."/>
            <person name="Feng Y."/>
            <person name="Zong Z."/>
        </authorList>
    </citation>
    <scope>NUCLEOTIDE SEQUENCE [LARGE SCALE GENOMIC DNA]</scope>
    <source>
        <strain evidence="1 2">WCHABo060081</strain>
    </source>
</reference>
<dbReference type="RefSeq" id="WP_130145702.1">
    <property type="nucleotide sequence ID" value="NZ_SGSU01000009.1"/>
</dbReference>
<evidence type="ECO:0000313" key="2">
    <source>
        <dbReference type="Proteomes" id="UP000293483"/>
    </source>
</evidence>
<protein>
    <submittedName>
        <fullName evidence="1">Uncharacterized protein</fullName>
    </submittedName>
</protein>
<evidence type="ECO:0000313" key="1">
    <source>
        <dbReference type="EMBL" id="RZG66856.1"/>
    </source>
</evidence>